<sequence length="354" mass="40834">MSSTTVVTTSENEPQYEYFYQDGRFGAKRQVLTGDKAFKTFTEIPVVDLTLAFSENLEDRKKLAREIAEVFETVGFMYIKNHGVDQAITDEAYRVTKEYFDLPVEKKMQNEVWKNEGLRGYQASNSERLDSRFKKGEAKEGYVFSYDEEWDMVPPNLTEVQKAMHYVNQWPDDFFPEFKKGMMTYWSHVLTLGRRLMRLFALGLDVDEDYFDKMMRAPLATIRTHRYAPTEPSNEDENGIGAHTDFETFTMLSQDSVGGLEILNLNGQWIPAPPIEGTFVVNVGDWLQQASNGRFVSTVHQVKRVTGNKPRYSIPFFFGLDFDAYCEVLPTCQSSDNPPKYEPINIAEKMKLTM</sequence>
<dbReference type="GO" id="GO:0016491">
    <property type="term" value="F:oxidoreductase activity"/>
    <property type="evidence" value="ECO:0007669"/>
    <property type="project" value="UniProtKB-KW"/>
</dbReference>
<dbReference type="InterPro" id="IPR026992">
    <property type="entry name" value="DIOX_N"/>
</dbReference>
<dbReference type="Pfam" id="PF14226">
    <property type="entry name" value="DIOX_N"/>
    <property type="match status" value="1"/>
</dbReference>
<evidence type="ECO:0000313" key="4">
    <source>
        <dbReference type="EMBL" id="KAG0650870.1"/>
    </source>
</evidence>
<dbReference type="GO" id="GO:0046872">
    <property type="term" value="F:metal ion binding"/>
    <property type="evidence" value="ECO:0007669"/>
    <property type="project" value="UniProtKB-KW"/>
</dbReference>
<evidence type="ECO:0000313" key="5">
    <source>
        <dbReference type="Proteomes" id="UP000785200"/>
    </source>
</evidence>
<dbReference type="Proteomes" id="UP000785200">
    <property type="component" value="Unassembled WGS sequence"/>
</dbReference>
<accession>A0A9P6VMT0</accession>
<dbReference type="InterPro" id="IPR050231">
    <property type="entry name" value="Iron_ascorbate_oxido_reductase"/>
</dbReference>
<organism evidence="4 5">
    <name type="scientific">Hyphodiscus hymeniophilus</name>
    <dbReference type="NCBI Taxonomy" id="353542"/>
    <lineage>
        <taxon>Eukaryota</taxon>
        <taxon>Fungi</taxon>
        <taxon>Dikarya</taxon>
        <taxon>Ascomycota</taxon>
        <taxon>Pezizomycotina</taxon>
        <taxon>Leotiomycetes</taxon>
        <taxon>Helotiales</taxon>
        <taxon>Hyphodiscaceae</taxon>
        <taxon>Hyphodiscus</taxon>
    </lineage>
</organism>
<evidence type="ECO:0000256" key="1">
    <source>
        <dbReference type="ARBA" id="ARBA00008056"/>
    </source>
</evidence>
<dbReference type="GO" id="GO:0044283">
    <property type="term" value="P:small molecule biosynthetic process"/>
    <property type="evidence" value="ECO:0007669"/>
    <property type="project" value="UniProtKB-ARBA"/>
</dbReference>
<keyword evidence="5" id="KW-1185">Reference proteome</keyword>
<proteinExistence type="inferred from homology"/>
<dbReference type="Gene3D" id="2.60.120.330">
    <property type="entry name" value="B-lactam Antibiotic, Isopenicillin N Synthase, Chain"/>
    <property type="match status" value="1"/>
</dbReference>
<reference evidence="4" key="1">
    <citation type="submission" date="2019-07" db="EMBL/GenBank/DDBJ databases">
        <title>Hyphodiscus hymeniophilus genome sequencing and assembly.</title>
        <authorList>
            <person name="Kramer G."/>
            <person name="Nodwell J."/>
        </authorList>
    </citation>
    <scope>NUCLEOTIDE SEQUENCE</scope>
    <source>
        <strain evidence="4">ATCC 34498</strain>
    </source>
</reference>
<dbReference type="PANTHER" id="PTHR47990">
    <property type="entry name" value="2-OXOGLUTARATE (2OG) AND FE(II)-DEPENDENT OXYGENASE SUPERFAMILY PROTEIN-RELATED"/>
    <property type="match status" value="1"/>
</dbReference>
<protein>
    <submittedName>
        <fullName evidence="4">Nicotinate catabolism cluster hxnY</fullName>
    </submittedName>
</protein>
<evidence type="ECO:0000259" key="3">
    <source>
        <dbReference type="PROSITE" id="PS51471"/>
    </source>
</evidence>
<keyword evidence="2" id="KW-0408">Iron</keyword>
<name>A0A9P6VMT0_9HELO</name>
<keyword evidence="2" id="KW-0560">Oxidoreductase</keyword>
<dbReference type="PRINTS" id="PR00682">
    <property type="entry name" value="IPNSYNTHASE"/>
</dbReference>
<dbReference type="Pfam" id="PF03171">
    <property type="entry name" value="2OG-FeII_Oxy"/>
    <property type="match status" value="1"/>
</dbReference>
<dbReference type="OrthoDB" id="288590at2759"/>
<comment type="similarity">
    <text evidence="1 2">Belongs to the iron/ascorbate-dependent oxidoreductase family.</text>
</comment>
<dbReference type="InterPro" id="IPR044861">
    <property type="entry name" value="IPNS-like_FE2OG_OXY"/>
</dbReference>
<dbReference type="PROSITE" id="PS51471">
    <property type="entry name" value="FE2OG_OXY"/>
    <property type="match status" value="1"/>
</dbReference>
<dbReference type="AlphaFoldDB" id="A0A9P6VMT0"/>
<evidence type="ECO:0000256" key="2">
    <source>
        <dbReference type="RuleBase" id="RU003682"/>
    </source>
</evidence>
<dbReference type="InterPro" id="IPR027443">
    <property type="entry name" value="IPNS-like_sf"/>
</dbReference>
<dbReference type="EMBL" id="VNKQ01000005">
    <property type="protein sequence ID" value="KAG0650870.1"/>
    <property type="molecule type" value="Genomic_DNA"/>
</dbReference>
<dbReference type="InterPro" id="IPR005123">
    <property type="entry name" value="Oxoglu/Fe-dep_dioxygenase_dom"/>
</dbReference>
<dbReference type="SUPFAM" id="SSF51197">
    <property type="entry name" value="Clavaminate synthase-like"/>
    <property type="match status" value="1"/>
</dbReference>
<comment type="caution">
    <text evidence="4">The sequence shown here is derived from an EMBL/GenBank/DDBJ whole genome shotgun (WGS) entry which is preliminary data.</text>
</comment>
<keyword evidence="2" id="KW-0479">Metal-binding</keyword>
<gene>
    <name evidence="4" type="ORF">D0Z07_2444</name>
</gene>
<feature type="domain" description="Fe2OG dioxygenase" evidence="3">
    <location>
        <begin position="218"/>
        <end position="320"/>
    </location>
</feature>